<feature type="domain" description="DUF2231" evidence="3">
    <location>
        <begin position="36"/>
        <end position="154"/>
    </location>
</feature>
<gene>
    <name evidence="4" type="ORF">J3359_15605</name>
</gene>
<dbReference type="Gene3D" id="3.80.10.10">
    <property type="entry name" value="Ribonuclease Inhibitor"/>
    <property type="match status" value="1"/>
</dbReference>
<keyword evidence="1" id="KW-0472">Membrane</keyword>
<evidence type="ECO:0000313" key="5">
    <source>
        <dbReference type="Proteomes" id="UP000663920"/>
    </source>
</evidence>
<dbReference type="SUPFAM" id="SSF52047">
    <property type="entry name" value="RNI-like"/>
    <property type="match status" value="1"/>
</dbReference>
<evidence type="ECO:0000313" key="4">
    <source>
        <dbReference type="EMBL" id="QTE22214.1"/>
    </source>
</evidence>
<dbReference type="EMBL" id="CP071869">
    <property type="protein sequence ID" value="QTE22214.1"/>
    <property type="molecule type" value="Genomic_DNA"/>
</dbReference>
<dbReference type="Pfam" id="PF09990">
    <property type="entry name" value="DUF2231"/>
    <property type="match status" value="1"/>
</dbReference>
<accession>A0A975H6S0</accession>
<feature type="domain" description="Cytochrome C Planctomycete-type" evidence="2">
    <location>
        <begin position="195"/>
        <end position="254"/>
    </location>
</feature>
<dbReference type="Proteomes" id="UP000663920">
    <property type="component" value="Chromosome"/>
</dbReference>
<feature type="transmembrane region" description="Helical" evidence="1">
    <location>
        <begin position="103"/>
        <end position="121"/>
    </location>
</feature>
<keyword evidence="1" id="KW-0812">Transmembrane</keyword>
<evidence type="ECO:0000259" key="3">
    <source>
        <dbReference type="Pfam" id="PF09990"/>
    </source>
</evidence>
<dbReference type="InterPro" id="IPR019251">
    <property type="entry name" value="DUF2231_TM"/>
</dbReference>
<dbReference type="Pfam" id="PF07635">
    <property type="entry name" value="PSCyt1"/>
    <property type="match status" value="1"/>
</dbReference>
<dbReference type="KEGG" id="pcea:J3359_15605"/>
<feature type="transmembrane region" description="Helical" evidence="1">
    <location>
        <begin position="69"/>
        <end position="91"/>
    </location>
</feature>
<proteinExistence type="predicted"/>
<evidence type="ECO:0000256" key="1">
    <source>
        <dbReference type="SAM" id="Phobius"/>
    </source>
</evidence>
<organism evidence="4 5">
    <name type="scientific">Polaribacter cellanae</name>
    <dbReference type="NCBI Taxonomy" id="2818493"/>
    <lineage>
        <taxon>Bacteria</taxon>
        <taxon>Pseudomonadati</taxon>
        <taxon>Bacteroidota</taxon>
        <taxon>Flavobacteriia</taxon>
        <taxon>Flavobacteriales</taxon>
        <taxon>Flavobacteriaceae</taxon>
    </lineage>
</organism>
<dbReference type="RefSeq" id="WP_208077928.1">
    <property type="nucleotide sequence ID" value="NZ_CP071869.1"/>
</dbReference>
<dbReference type="Pfam" id="PF13287">
    <property type="entry name" value="Fn3_assoc"/>
    <property type="match status" value="1"/>
</dbReference>
<sequence length="704" mass="79965">MRFLSTKNILVFTLILTVVIVSIIESSRFVLFLGRFHPLILHLPIGALILTLFIDIVGRINNNYPKQTVQYALGFSAFFAVLACYLGYFLSFEGGYDKDTLDTHLWLGVVSAILIIGLFLFSKVENKKSSRLFFPAFIITFIVISFAGHYGSVLTHGSDFLTQYAKAPPKAKVIKEIDSLDIYEDVVFKILDEKCIQCHNPTKRKGELALNSSENILKGGKNGSVIEKGNASNSLIYTSLFLPISDKKHMPPEGKPQLTKEEVRLVEYWINNQAYFNEKIANLPKNDTLNKMLTKYLVFEKVKIKEASVSTINEAKEVGFSVLKLVPNQPELSVKFQKEKITIDALKTLNNLREQIIELDLSNTFLTDAMVSDLKEFKNLQKLSLNNTKITNKSLANFHNSKRLKVLNLYNTKITNKGLDVFLKHVVPEDIYIWETDVEKDFIAKLEFEYKTDLHAGVADGFVEITKLESPTFLTDKNLFVNTLTVKLASKIKNVKTYYTLDGSEPDSTSLKYTDKIVLKNAAHLKLRGFKKGWLPSDIVEKEFFKIKHKVENYQLVSPPDARYPGSSKLFDLKQEDKSFKDGGWAGFIGDNIDVTIDIGTIKEIDKISVNCLENTVNWIFFPKKVTVYSSVNKNIGFKKIGELKINRKGKHGEGTIVKMYDVNIPNTKTQFIRVVVENYETLPKWHEGAGKNAWLFVDEILIH</sequence>
<dbReference type="InterPro" id="IPR032675">
    <property type="entry name" value="LRR_dom_sf"/>
</dbReference>
<feature type="transmembrane region" description="Helical" evidence="1">
    <location>
        <begin position="36"/>
        <end position="57"/>
    </location>
</feature>
<dbReference type="InterPro" id="IPR011429">
    <property type="entry name" value="Cyt_c_Planctomycete-type"/>
</dbReference>
<name>A0A975H6S0_9FLAO</name>
<protein>
    <submittedName>
        <fullName evidence="4">Chitobiase/beta-hexosaminidase C-terminal domain-containing protein</fullName>
    </submittedName>
</protein>
<dbReference type="InterPro" id="IPR026876">
    <property type="entry name" value="Fn3_assoc_repeat"/>
</dbReference>
<feature type="transmembrane region" description="Helical" evidence="1">
    <location>
        <begin position="133"/>
        <end position="151"/>
    </location>
</feature>
<keyword evidence="1" id="KW-1133">Transmembrane helix</keyword>
<keyword evidence="5" id="KW-1185">Reference proteome</keyword>
<evidence type="ECO:0000259" key="2">
    <source>
        <dbReference type="Pfam" id="PF07635"/>
    </source>
</evidence>
<dbReference type="AlphaFoldDB" id="A0A975H6S0"/>
<reference evidence="4 5" key="1">
    <citation type="submission" date="2021-03" db="EMBL/GenBank/DDBJ databases">
        <title>Complete genome of Polaribacter_sp.SM13.</title>
        <authorList>
            <person name="Jeong S.W."/>
            <person name="Bae J.W."/>
        </authorList>
    </citation>
    <scope>NUCLEOTIDE SEQUENCE [LARGE SCALE GENOMIC DNA]</scope>
    <source>
        <strain evidence="4 5">SM13</strain>
    </source>
</reference>